<dbReference type="PANTHER" id="PTHR35218">
    <property type="entry name" value="RNASE H DOMAIN-CONTAINING PROTEIN"/>
    <property type="match status" value="1"/>
</dbReference>
<dbReference type="InterPro" id="IPR036691">
    <property type="entry name" value="Endo/exonu/phosph_ase_sf"/>
</dbReference>
<evidence type="ECO:0000313" key="3">
    <source>
        <dbReference type="EMBL" id="KAL0411165.1"/>
    </source>
</evidence>
<dbReference type="GO" id="GO:0003824">
    <property type="term" value="F:catalytic activity"/>
    <property type="evidence" value="ECO:0007669"/>
    <property type="project" value="InterPro"/>
</dbReference>
<feature type="domain" description="Reverse transcriptase" evidence="1">
    <location>
        <begin position="502"/>
        <end position="611"/>
    </location>
</feature>
<dbReference type="AlphaFoldDB" id="A0AAW2U3U6"/>
<evidence type="ECO:0008006" key="4">
    <source>
        <dbReference type="Google" id="ProtNLM"/>
    </source>
</evidence>
<comment type="caution">
    <text evidence="3">The sequence shown here is derived from an EMBL/GenBank/DDBJ whole genome shotgun (WGS) entry which is preliminary data.</text>
</comment>
<reference evidence="3" key="2">
    <citation type="journal article" date="2024" name="Plant">
        <title>Genomic evolution and insights into agronomic trait innovations of Sesamum species.</title>
        <authorList>
            <person name="Miao H."/>
            <person name="Wang L."/>
            <person name="Qu L."/>
            <person name="Liu H."/>
            <person name="Sun Y."/>
            <person name="Le M."/>
            <person name="Wang Q."/>
            <person name="Wei S."/>
            <person name="Zheng Y."/>
            <person name="Lin W."/>
            <person name="Duan Y."/>
            <person name="Cao H."/>
            <person name="Xiong S."/>
            <person name="Wang X."/>
            <person name="Wei L."/>
            <person name="Li C."/>
            <person name="Ma Q."/>
            <person name="Ju M."/>
            <person name="Zhao R."/>
            <person name="Li G."/>
            <person name="Mu C."/>
            <person name="Tian Q."/>
            <person name="Mei H."/>
            <person name="Zhang T."/>
            <person name="Gao T."/>
            <person name="Zhang H."/>
        </authorList>
    </citation>
    <scope>NUCLEOTIDE SEQUENCE</scope>
    <source>
        <strain evidence="3">KEN1</strain>
    </source>
</reference>
<dbReference type="EMBL" id="JACGWN010000013">
    <property type="protein sequence ID" value="KAL0411165.1"/>
    <property type="molecule type" value="Genomic_DNA"/>
</dbReference>
<dbReference type="Gene3D" id="3.60.10.10">
    <property type="entry name" value="Endonuclease/exonuclease/phosphatase"/>
    <property type="match status" value="1"/>
</dbReference>
<dbReference type="PANTHER" id="PTHR35218:SF9">
    <property type="entry name" value="ENDONUCLEASE_EXONUCLEASE_PHOSPHATASE DOMAIN-CONTAINING PROTEIN"/>
    <property type="match status" value="1"/>
</dbReference>
<evidence type="ECO:0000259" key="1">
    <source>
        <dbReference type="Pfam" id="PF00078"/>
    </source>
</evidence>
<dbReference type="Pfam" id="PF03372">
    <property type="entry name" value="Exo_endo_phos"/>
    <property type="match status" value="1"/>
</dbReference>
<accession>A0AAW2U3U6</accession>
<proteinExistence type="predicted"/>
<dbReference type="CDD" id="cd01650">
    <property type="entry name" value="RT_nLTR_like"/>
    <property type="match status" value="1"/>
</dbReference>
<sequence>MVVSKNFSWICDEISALLFMPLPSCYLPRGCNAALPVAMKLIAWNCQGLGSPWTVRSLAELVRFHNPALVFLSETKCKKRKCDILKERFNMFGVHVDSKGKSGGLILLWRKDMNVILHSFSDAHIDVGVASEDGSGGWRFTGIYGHPEASHRALTWNLFWRLSSASLCPWLCAGDFNEILNLHEKTGGPCPRRQIEEFRSCLSDCNIIDLGFKGERFTWCNMREAPNTVKVRLDRECATPTWSALYPNAQVHVGLPWGSDHSPLIIHLQGSENIVPKIKKFFRFEAMWVGAAGYEDTIRTYWNSHEAQTTGDRMLECIHNTGVGLLNWEHTSFGRVKGKVKELESRLDSLAKKSISGEVSGQRVALRTELESILTKEEVMWKQRGKPNGYRKAIGTPPIFIPGPVHARRKMQFPGLGIGAFHSSKPRDEAIGVALEGMQAKVSADMNASLTQPFSSDEKYWHIVGPEVTSFVLDFLNNRHFDPKFNYTYIVLIPKCPNPEHITQFKPISLCNISYKIASKMIANRLKPFKNDIISESQSAFVPCRLITDNILVAYEINHYLAHKHWGSMGYVALKLDLSKAYDRVEWIFFERVLAKLGFHNKFISLIRLCISTVSYFIMLTEALSNLLRMAEAQGEIKAASGSTVNMEKSSMTYSKNTQIEIRAELAAAIDVRILEKLDKYLGLPASVGRSK</sequence>
<dbReference type="SUPFAM" id="SSF56219">
    <property type="entry name" value="DNase I-like"/>
    <property type="match status" value="1"/>
</dbReference>
<feature type="domain" description="Endonuclease/exonuclease/phosphatase" evidence="2">
    <location>
        <begin position="43"/>
        <end position="261"/>
    </location>
</feature>
<name>A0AAW2U3U6_9LAMI</name>
<dbReference type="InterPro" id="IPR000477">
    <property type="entry name" value="RT_dom"/>
</dbReference>
<dbReference type="InterPro" id="IPR005135">
    <property type="entry name" value="Endo/exonuclease/phosphatase"/>
</dbReference>
<gene>
    <name evidence="3" type="ORF">Slati_3706200</name>
</gene>
<evidence type="ECO:0000259" key="2">
    <source>
        <dbReference type="Pfam" id="PF03372"/>
    </source>
</evidence>
<protein>
    <recommendedName>
        <fullName evidence="4">Reverse transcriptase domain-containing protein</fullName>
    </recommendedName>
</protein>
<dbReference type="Pfam" id="PF00078">
    <property type="entry name" value="RVT_1"/>
    <property type="match status" value="1"/>
</dbReference>
<reference evidence="3" key="1">
    <citation type="submission" date="2020-06" db="EMBL/GenBank/DDBJ databases">
        <authorList>
            <person name="Li T."/>
            <person name="Hu X."/>
            <person name="Zhang T."/>
            <person name="Song X."/>
            <person name="Zhang H."/>
            <person name="Dai N."/>
            <person name="Sheng W."/>
            <person name="Hou X."/>
            <person name="Wei L."/>
        </authorList>
    </citation>
    <scope>NUCLEOTIDE SEQUENCE</scope>
    <source>
        <strain evidence="3">KEN1</strain>
        <tissue evidence="3">Leaf</tissue>
    </source>
</reference>
<organism evidence="3">
    <name type="scientific">Sesamum latifolium</name>
    <dbReference type="NCBI Taxonomy" id="2727402"/>
    <lineage>
        <taxon>Eukaryota</taxon>
        <taxon>Viridiplantae</taxon>
        <taxon>Streptophyta</taxon>
        <taxon>Embryophyta</taxon>
        <taxon>Tracheophyta</taxon>
        <taxon>Spermatophyta</taxon>
        <taxon>Magnoliopsida</taxon>
        <taxon>eudicotyledons</taxon>
        <taxon>Gunneridae</taxon>
        <taxon>Pentapetalae</taxon>
        <taxon>asterids</taxon>
        <taxon>lamiids</taxon>
        <taxon>Lamiales</taxon>
        <taxon>Pedaliaceae</taxon>
        <taxon>Sesamum</taxon>
    </lineage>
</organism>